<dbReference type="EMBL" id="ONZQ02000017">
    <property type="protein sequence ID" value="SPO06855.1"/>
    <property type="molecule type" value="Genomic_DNA"/>
</dbReference>
<name>A0AAE8SZE1_9PEZI</name>
<feature type="region of interest" description="Disordered" evidence="1">
    <location>
        <begin position="22"/>
        <end position="158"/>
    </location>
</feature>
<comment type="caution">
    <text evidence="2">The sequence shown here is derived from an EMBL/GenBank/DDBJ whole genome shotgun (WGS) entry which is preliminary data.</text>
</comment>
<feature type="region of interest" description="Disordered" evidence="1">
    <location>
        <begin position="252"/>
        <end position="290"/>
    </location>
</feature>
<dbReference type="Proteomes" id="UP001187682">
    <property type="component" value="Unassembled WGS sequence"/>
</dbReference>
<feature type="compositionally biased region" description="Basic and acidic residues" evidence="1">
    <location>
        <begin position="264"/>
        <end position="273"/>
    </location>
</feature>
<accession>A0AAE8SZE1</accession>
<proteinExistence type="predicted"/>
<gene>
    <name evidence="2" type="ORF">DNG_09549</name>
</gene>
<evidence type="ECO:0008006" key="4">
    <source>
        <dbReference type="Google" id="ProtNLM"/>
    </source>
</evidence>
<protein>
    <recommendedName>
        <fullName evidence="4">Thymidylate kinase</fullName>
    </recommendedName>
</protein>
<dbReference type="AlphaFoldDB" id="A0AAE8SZE1"/>
<feature type="compositionally biased region" description="Polar residues" evidence="1">
    <location>
        <begin position="75"/>
        <end position="85"/>
    </location>
</feature>
<evidence type="ECO:0000256" key="1">
    <source>
        <dbReference type="SAM" id="MobiDB-lite"/>
    </source>
</evidence>
<evidence type="ECO:0000313" key="2">
    <source>
        <dbReference type="EMBL" id="SPO06855.1"/>
    </source>
</evidence>
<keyword evidence="3" id="KW-1185">Reference proteome</keyword>
<reference evidence="2" key="1">
    <citation type="submission" date="2018-03" db="EMBL/GenBank/DDBJ databases">
        <authorList>
            <person name="Guldener U."/>
        </authorList>
    </citation>
    <scope>NUCLEOTIDE SEQUENCE</scope>
</reference>
<evidence type="ECO:0000313" key="3">
    <source>
        <dbReference type="Proteomes" id="UP001187682"/>
    </source>
</evidence>
<sequence>MTTLTRQPFAPLDGARLQTLTSIKNRQNAPSPAASKRKASELTPDDFENVDPILFAKRPKGTDASPFSIPRDTLKPSSIFLTTQKPAKVASVTPPAPLRSLPVSPRSRNPKSPISRLNTSAPRASPLSTPAGRSPTRSGRAGILSRRRTAGPGSYSRVDPPSFGASAVPFSLDAALKGTIPSYASRGPSTTTNAAPSVTIPSAVADEIPAPAVDAFPAPEMKASWFFDIHEDTPDQEMTNLLQHGTCILDISSDEDSPFSSSRIARDGRDKENVPPPDDVSQTSRAVARNEGEMVVEKERFALGDLAVEEYYAAGCDASSVILIPEEEEEKETLVESRSPLTVVPEVEAEVAEVQEQAPEPEVVEKLEEPLAEPAEVPAVEDASVVAEEVLVTEDVEVLLARDDAPTCAAVLEPMEGTGEAFELWESGSARDAGSPAPIEE</sequence>
<feature type="region of interest" description="Disordered" evidence="1">
    <location>
        <begin position="419"/>
        <end position="441"/>
    </location>
</feature>
<feature type="compositionally biased region" description="Polar residues" evidence="1">
    <location>
        <begin position="106"/>
        <end position="128"/>
    </location>
</feature>
<organism evidence="2 3">
    <name type="scientific">Cephalotrichum gorgonifer</name>
    <dbReference type="NCBI Taxonomy" id="2041049"/>
    <lineage>
        <taxon>Eukaryota</taxon>
        <taxon>Fungi</taxon>
        <taxon>Dikarya</taxon>
        <taxon>Ascomycota</taxon>
        <taxon>Pezizomycotina</taxon>
        <taxon>Sordariomycetes</taxon>
        <taxon>Hypocreomycetidae</taxon>
        <taxon>Microascales</taxon>
        <taxon>Microascaceae</taxon>
        <taxon>Cephalotrichum</taxon>
    </lineage>
</organism>